<dbReference type="AlphaFoldDB" id="A0A2N4UC74"/>
<name>A0A2N4UC74_9BURK</name>
<protein>
    <recommendedName>
        <fullName evidence="1">Enoyl reductase (ER) domain-containing protein</fullName>
    </recommendedName>
</protein>
<dbReference type="Proteomes" id="UP000234328">
    <property type="component" value="Unassembled WGS sequence"/>
</dbReference>
<evidence type="ECO:0000313" key="3">
    <source>
        <dbReference type="Proteomes" id="UP000234328"/>
    </source>
</evidence>
<dbReference type="InterPro" id="IPR013154">
    <property type="entry name" value="ADH-like_N"/>
</dbReference>
<organism evidence="2 3">
    <name type="scientific">Pollutimonas nitritireducens</name>
    <dbReference type="NCBI Taxonomy" id="2045209"/>
    <lineage>
        <taxon>Bacteria</taxon>
        <taxon>Pseudomonadati</taxon>
        <taxon>Pseudomonadota</taxon>
        <taxon>Betaproteobacteria</taxon>
        <taxon>Burkholderiales</taxon>
        <taxon>Alcaligenaceae</taxon>
        <taxon>Pollutimonas</taxon>
    </lineage>
</organism>
<dbReference type="SUPFAM" id="SSF51735">
    <property type="entry name" value="NAD(P)-binding Rossmann-fold domains"/>
    <property type="match status" value="1"/>
</dbReference>
<dbReference type="PANTHER" id="PTHR43677:SF1">
    <property type="entry name" value="ACRYLYL-COA REDUCTASE ACUI-RELATED"/>
    <property type="match status" value="1"/>
</dbReference>
<dbReference type="PANTHER" id="PTHR43677">
    <property type="entry name" value="SHORT-CHAIN DEHYDROGENASE/REDUCTASE"/>
    <property type="match status" value="1"/>
</dbReference>
<comment type="caution">
    <text evidence="2">The sequence shown here is derived from an EMBL/GenBank/DDBJ whole genome shotgun (WGS) entry which is preliminary data.</text>
</comment>
<dbReference type="SMART" id="SM00829">
    <property type="entry name" value="PKS_ER"/>
    <property type="match status" value="1"/>
</dbReference>
<dbReference type="InterPro" id="IPR020843">
    <property type="entry name" value="ER"/>
</dbReference>
<dbReference type="EMBL" id="PDNV01000012">
    <property type="protein sequence ID" value="PLC52626.1"/>
    <property type="molecule type" value="Genomic_DNA"/>
</dbReference>
<reference evidence="2 3" key="1">
    <citation type="submission" date="2017-10" db="EMBL/GenBank/DDBJ databases">
        <title>Two draft genome sequences of Pusillimonas sp. strains isolated from a nitrate- and radionuclide-contaminated groundwater in Russia.</title>
        <authorList>
            <person name="Grouzdev D.S."/>
            <person name="Tourova T.P."/>
            <person name="Goeva M.A."/>
            <person name="Babich T.L."/>
            <person name="Sokolova D.S."/>
            <person name="Abdullin R."/>
            <person name="Poltaraus A.B."/>
            <person name="Toshchakov S.V."/>
            <person name="Nazina T.N."/>
        </authorList>
    </citation>
    <scope>NUCLEOTIDE SEQUENCE [LARGE SCALE GENOMIC DNA]</scope>
    <source>
        <strain evidence="2 3">JR1/69-2-13</strain>
    </source>
</reference>
<evidence type="ECO:0000259" key="1">
    <source>
        <dbReference type="SMART" id="SM00829"/>
    </source>
</evidence>
<dbReference type="InterPro" id="IPR014188">
    <property type="entry name" value="Acrylyl-CoA_reductase_AcuI"/>
</dbReference>
<dbReference type="Gene3D" id="3.40.50.720">
    <property type="entry name" value="NAD(P)-binding Rossmann-like Domain"/>
    <property type="match status" value="1"/>
</dbReference>
<dbReference type="SUPFAM" id="SSF50129">
    <property type="entry name" value="GroES-like"/>
    <property type="match status" value="1"/>
</dbReference>
<keyword evidence="3" id="KW-1185">Reference proteome</keyword>
<dbReference type="Pfam" id="PF08240">
    <property type="entry name" value="ADH_N"/>
    <property type="match status" value="1"/>
</dbReference>
<dbReference type="InterPro" id="IPR036291">
    <property type="entry name" value="NAD(P)-bd_dom_sf"/>
</dbReference>
<dbReference type="RefSeq" id="WP_102071362.1">
    <property type="nucleotide sequence ID" value="NZ_PDNV01000012.1"/>
</dbReference>
<dbReference type="InterPro" id="IPR051397">
    <property type="entry name" value="Zn-ADH-like_protein"/>
</dbReference>
<dbReference type="GO" id="GO:0043957">
    <property type="term" value="F:acryloyl-CoA reductase (NADPH) activity"/>
    <property type="evidence" value="ECO:0007669"/>
    <property type="project" value="TreeGrafter"/>
</dbReference>
<dbReference type="Pfam" id="PF00107">
    <property type="entry name" value="ADH_zinc_N"/>
    <property type="match status" value="1"/>
</dbReference>
<dbReference type="InterPro" id="IPR013149">
    <property type="entry name" value="ADH-like_C"/>
</dbReference>
<dbReference type="InterPro" id="IPR011032">
    <property type="entry name" value="GroES-like_sf"/>
</dbReference>
<dbReference type="OrthoDB" id="9782155at2"/>
<accession>A0A2N4UC74</accession>
<dbReference type="NCBIfam" id="TIGR02823">
    <property type="entry name" value="oxido_YhdH"/>
    <property type="match status" value="1"/>
</dbReference>
<dbReference type="Gene3D" id="3.90.180.10">
    <property type="entry name" value="Medium-chain alcohol dehydrogenases, catalytic domain"/>
    <property type="match status" value="1"/>
</dbReference>
<proteinExistence type="predicted"/>
<sequence>MFKAIMLRKAEDGSTVAGIEMVDAVDLPEGDVEVQVAYSTLNYKDGLAITGRGPVVRKWPMIPGIDLAGTVTKSTSADFPEGSEVIVNGHGMGEVHWGGLAQVARLPAAWLTSKPESLSLKDTASIGTAGYTAMLSVLALERHGIKVDDGPILVTGANGGVGSFAVAILARRGFEVHASTGRPAESQRLQLLGASKVIDRAELSEKGKPLQKEQWAGAVDCVGSHTLANICAQTRYGGVVTACGLAQGMDFPTSVAPFILRGITLVGIDSVYASQALRNEAWSCLARETDRALLDEIADTVGLDDCIDLAHKLMSGQVKGRIVVDLAI</sequence>
<dbReference type="CDD" id="cd08288">
    <property type="entry name" value="MDR_yhdh"/>
    <property type="match status" value="1"/>
</dbReference>
<feature type="domain" description="Enoyl reductase (ER)" evidence="1">
    <location>
        <begin position="14"/>
        <end position="324"/>
    </location>
</feature>
<evidence type="ECO:0000313" key="2">
    <source>
        <dbReference type="EMBL" id="PLC52626.1"/>
    </source>
</evidence>
<gene>
    <name evidence="2" type="ORF">CR155_17720</name>
</gene>